<protein>
    <submittedName>
        <fullName evidence="2">4Fe-4S ferredoxin iron-sulfur binding domain protein</fullName>
    </submittedName>
</protein>
<name>B5IEM5_ACIB4</name>
<dbReference type="InterPro" id="IPR017896">
    <property type="entry name" value="4Fe4S_Fe-S-bd"/>
</dbReference>
<proteinExistence type="predicted"/>
<reference evidence="2" key="1">
    <citation type="submission" date="2010-02" db="EMBL/GenBank/DDBJ databases">
        <title>Complete sequence of Aciduliprofundum boonei T469.</title>
        <authorList>
            <consortium name="US DOE Joint Genome Institute"/>
            <person name="Lucas S."/>
            <person name="Copeland A."/>
            <person name="Lapidus A."/>
            <person name="Cheng J.-F."/>
            <person name="Bruce D."/>
            <person name="Goodwin L."/>
            <person name="Pitluck S."/>
            <person name="Saunders E."/>
            <person name="Detter J.C."/>
            <person name="Han C."/>
            <person name="Tapia R."/>
            <person name="Land M."/>
            <person name="Hauser L."/>
            <person name="Kyrpides N."/>
            <person name="Mikhailova N."/>
            <person name="Flores G."/>
            <person name="Reysenbach A.-L."/>
            <person name="Woyke T."/>
        </authorList>
    </citation>
    <scope>NUCLEOTIDE SEQUENCE</scope>
    <source>
        <strain evidence="2">T469</strain>
    </source>
</reference>
<keyword evidence="3" id="KW-1185">Reference proteome</keyword>
<dbReference type="OrthoDB" id="23833at2157"/>
<dbReference type="GO" id="GO:0016491">
    <property type="term" value="F:oxidoreductase activity"/>
    <property type="evidence" value="ECO:0007669"/>
    <property type="project" value="UniProtKB-ARBA"/>
</dbReference>
<dbReference type="InterPro" id="IPR017900">
    <property type="entry name" value="4Fe4S_Fe_S_CS"/>
</dbReference>
<dbReference type="HOGENOM" id="CLU_046702_0_0_2"/>
<dbReference type="RefSeq" id="WP_008085047.1">
    <property type="nucleotide sequence ID" value="NC_013926.1"/>
</dbReference>
<dbReference type="PANTHER" id="PTHR40447:SF1">
    <property type="entry name" value="ANAEROBIC SULFITE REDUCTASE SUBUNIT A"/>
    <property type="match status" value="1"/>
</dbReference>
<accession>B5IEM5</accession>
<dbReference type="GeneID" id="8827019"/>
<feature type="domain" description="4Fe-4S ferredoxin-type" evidence="1">
    <location>
        <begin position="305"/>
        <end position="333"/>
    </location>
</feature>
<dbReference type="AlphaFoldDB" id="B5IEM5"/>
<dbReference type="Gene3D" id="1.10.1060.10">
    <property type="entry name" value="Alpha-helical ferredoxin"/>
    <property type="match status" value="1"/>
</dbReference>
<dbReference type="EMBL" id="CP001941">
    <property type="protein sequence ID" value="ADD07895.1"/>
    <property type="molecule type" value="Genomic_DNA"/>
</dbReference>
<dbReference type="GO" id="GO:0051536">
    <property type="term" value="F:iron-sulfur cluster binding"/>
    <property type="evidence" value="ECO:0007669"/>
    <property type="project" value="InterPro"/>
</dbReference>
<dbReference type="PANTHER" id="PTHR40447">
    <property type="entry name" value="ANAEROBIC SULFITE REDUCTASE SUBUNIT A"/>
    <property type="match status" value="1"/>
</dbReference>
<feature type="domain" description="4Fe-4S ferredoxin-type" evidence="1">
    <location>
        <begin position="224"/>
        <end position="256"/>
    </location>
</feature>
<dbReference type="KEGG" id="abi:Aboo_0083"/>
<dbReference type="STRING" id="439481.Aboo_0083"/>
<dbReference type="PROSITE" id="PS51379">
    <property type="entry name" value="4FE4S_FER_2"/>
    <property type="match status" value="2"/>
</dbReference>
<sequence length="339" mass="39787">MSVKIAKTKINEFLTWIMDNYALYAPVEDGVTKFCRIENLSKICFFPNRTDVSLKPIFFPPEQKFFKWEKGDNGYIIRDYLDKGEKKVIFGARGCDVHALKILDMYMSGEFSDPYYSKRRENTIIIGITCDYPRDSCFCTAFGGMVPEEYDLWLTDIGTHYFVDIGSENGRKLISLDIFEDADEEDEIRKRRKIERVEYEVEKRTKIDLCEIKRCSQEIKKKINDEIWDELGKICVSCGRCNFICPTCHCFDVRDITNLDGSEGERIRVWDSCHLYEYAKTSAENFRKERHARVRYRVYDKFVFPVMRYGVYACTGCGRCTDACHAGINIREVLRRLIE</sequence>
<dbReference type="InterPro" id="IPR009051">
    <property type="entry name" value="Helical_ferredxn"/>
</dbReference>
<dbReference type="PROSITE" id="PS00198">
    <property type="entry name" value="4FE4S_FER_1"/>
    <property type="match status" value="1"/>
</dbReference>
<dbReference type="SUPFAM" id="SSF46548">
    <property type="entry name" value="alpha-helical ferredoxin"/>
    <property type="match status" value="1"/>
</dbReference>
<evidence type="ECO:0000313" key="2">
    <source>
        <dbReference type="EMBL" id="ADD07895.1"/>
    </source>
</evidence>
<dbReference type="Proteomes" id="UP000001400">
    <property type="component" value="Chromosome"/>
</dbReference>
<evidence type="ECO:0000313" key="3">
    <source>
        <dbReference type="Proteomes" id="UP000001400"/>
    </source>
</evidence>
<organism evidence="2 3">
    <name type="scientific">Aciduliprofundum boonei (strain DSM 19572 / T469)</name>
    <dbReference type="NCBI Taxonomy" id="439481"/>
    <lineage>
        <taxon>Archaea</taxon>
        <taxon>Methanobacteriati</taxon>
        <taxon>Thermoplasmatota</taxon>
        <taxon>DHVE2 group</taxon>
        <taxon>Candidatus Aciduliprofundum</taxon>
    </lineage>
</organism>
<gene>
    <name evidence="2" type="ordered locus">Aboo_0083</name>
</gene>
<dbReference type="eggNOG" id="arCOG05128">
    <property type="taxonomic scope" value="Archaea"/>
</dbReference>
<evidence type="ECO:0000259" key="1">
    <source>
        <dbReference type="PROSITE" id="PS51379"/>
    </source>
</evidence>
<dbReference type="Pfam" id="PF17179">
    <property type="entry name" value="Fer4_22"/>
    <property type="match status" value="1"/>
</dbReference>